<evidence type="ECO:0000313" key="1">
    <source>
        <dbReference type="EMBL" id="WIW70632.1"/>
    </source>
</evidence>
<reference evidence="1" key="1">
    <citation type="submission" date="2023-03" db="EMBL/GenBank/DDBJ databases">
        <title>Selenobaculum gbiensis gen. nov. sp. nov., a new bacterium isolated from the gut microbiota of IBD patient.</title>
        <authorList>
            <person name="Yeo S."/>
            <person name="Park H."/>
            <person name="Huh C.S."/>
        </authorList>
    </citation>
    <scope>NUCLEOTIDE SEQUENCE</scope>
    <source>
        <strain evidence="1">ICN-92133</strain>
    </source>
</reference>
<organism evidence="1 2">
    <name type="scientific">Selenobaculum gibii</name>
    <dbReference type="NCBI Taxonomy" id="3054208"/>
    <lineage>
        <taxon>Bacteria</taxon>
        <taxon>Bacillati</taxon>
        <taxon>Bacillota</taxon>
        <taxon>Negativicutes</taxon>
        <taxon>Selenomonadales</taxon>
        <taxon>Selenomonadaceae</taxon>
        <taxon>Selenobaculum</taxon>
    </lineage>
</organism>
<dbReference type="EMBL" id="CP120678">
    <property type="protein sequence ID" value="WIW70632.1"/>
    <property type="molecule type" value="Genomic_DNA"/>
</dbReference>
<dbReference type="AlphaFoldDB" id="A0A9Y2AI38"/>
<protein>
    <submittedName>
        <fullName evidence="1">Uncharacterized protein</fullName>
    </submittedName>
</protein>
<gene>
    <name evidence="1" type="ORF">P3F81_12210</name>
</gene>
<sequence length="227" mass="26339">MDLNKIVNDKLAKIEADGYLEEVVEKRLKETISSVVSDLFSSYSDFSKDLESKIKEKLNINLEELNISSYNVMVMNAINDYLQEEVSICGIEKIKNEMNALLCDTKTEYKLSEIIREMKDHVTEYDDDYWGKEMSFHCSDPNGILIFICFDPKEDVEEYRCKYRLTVNKEGIVTSVRIRDCEFNNRTIMGGLYGVEATLFKLYTTGAKLVLDDHNIVLEYASEEEEY</sequence>
<dbReference type="RefSeq" id="WP_309320474.1">
    <property type="nucleotide sequence ID" value="NZ_CP120678.1"/>
</dbReference>
<dbReference type="Proteomes" id="UP001243623">
    <property type="component" value="Chromosome"/>
</dbReference>
<keyword evidence="2" id="KW-1185">Reference proteome</keyword>
<name>A0A9Y2AI38_9FIRM</name>
<proteinExistence type="predicted"/>
<evidence type="ECO:0000313" key="2">
    <source>
        <dbReference type="Proteomes" id="UP001243623"/>
    </source>
</evidence>
<dbReference type="KEGG" id="sgbi:P3F81_12210"/>
<accession>A0A9Y2AI38</accession>